<dbReference type="RefSeq" id="WP_164679926.1">
    <property type="nucleotide sequence ID" value="NZ_CP049057.1"/>
</dbReference>
<evidence type="ECO:0000313" key="2">
    <source>
        <dbReference type="EMBL" id="QIE59914.1"/>
    </source>
</evidence>
<proteinExistence type="predicted"/>
<protein>
    <submittedName>
        <fullName evidence="2">Uncharacterized protein</fullName>
    </submittedName>
</protein>
<keyword evidence="1" id="KW-1133">Transmembrane helix</keyword>
<organism evidence="2 3">
    <name type="scientific">Rasiella rasia</name>
    <dbReference type="NCBI Taxonomy" id="2744027"/>
    <lineage>
        <taxon>Bacteria</taxon>
        <taxon>Pseudomonadati</taxon>
        <taxon>Bacteroidota</taxon>
        <taxon>Flavobacteriia</taxon>
        <taxon>Flavobacteriales</taxon>
        <taxon>Flavobacteriaceae</taxon>
        <taxon>Rasiella</taxon>
    </lineage>
</organism>
<evidence type="ECO:0000256" key="1">
    <source>
        <dbReference type="SAM" id="Phobius"/>
    </source>
</evidence>
<gene>
    <name evidence="2" type="ORF">G5B37_10155</name>
</gene>
<feature type="transmembrane region" description="Helical" evidence="1">
    <location>
        <begin position="291"/>
        <end position="314"/>
    </location>
</feature>
<dbReference type="Proteomes" id="UP000505306">
    <property type="component" value="Chromosome"/>
</dbReference>
<dbReference type="AlphaFoldDB" id="A0A6G6GN11"/>
<evidence type="ECO:0000313" key="3">
    <source>
        <dbReference type="Proteomes" id="UP000505306"/>
    </source>
</evidence>
<keyword evidence="1" id="KW-0472">Membrane</keyword>
<keyword evidence="1" id="KW-0812">Transmembrane</keyword>
<keyword evidence="3" id="KW-1185">Reference proteome</keyword>
<name>A0A6G6GN11_9FLAO</name>
<sequence length="322" mass="37749">MTQEHHDEVDLVYVIKKIKEIIKGWIVLLFKAIGFALKFWWVILLLILIGFGFGYYKIKDQRPSRKSTVIVKINYELQPYVQNVMELYNSKAKAYDSIFLTKHGFSPWNPEVKEVQMEPIVDFKDVLEEYQINERSLDMLLNRMEFDEENPLADLLAKEYDYFEFDFSLSGYATPENVESFFTYINNDPRLTAYKTEAEKNLAEQIAHNTKSLALIDGVFESYLSTENGGTDVGPRDKGFDLNELMDAKLIVQDRNQILKDELSLSQDIAVPLHQIQTRDAEGRLLNKKHIIYPIALVFFFFLLAYLRYVYLYLRKVARENE</sequence>
<dbReference type="EMBL" id="CP049057">
    <property type="protein sequence ID" value="QIE59914.1"/>
    <property type="molecule type" value="Genomic_DNA"/>
</dbReference>
<reference evidence="2 3" key="1">
    <citation type="submission" date="2020-02" db="EMBL/GenBank/DDBJ databases">
        <title>Complete genome sequence of Flavobacteriaceae bacterium.</title>
        <authorList>
            <person name="Kim S.-J."/>
            <person name="Kim Y.-S."/>
            <person name="Kim K.-H."/>
        </authorList>
    </citation>
    <scope>NUCLEOTIDE SEQUENCE [LARGE SCALE GENOMIC DNA]</scope>
    <source>
        <strain evidence="2 3">RR4-40</strain>
    </source>
</reference>
<accession>A0A6G6GN11</accession>
<dbReference type="KEGG" id="mgel:G5B37_10155"/>